<keyword evidence="1" id="KW-0472">Membrane</keyword>
<sequence>MENNYALSLSNYSNPSIHPSNVRDLRKKLLLPNLQRNLFWLLEGFHVKGRMEQGAIMHRSSSGRFSSYERLVVIGLGLLAVVSPLYIDRRTVTEPELDEQPINISSYLPLLLWLLIMVITLLCYLEQSFIRFDPCWIYRVGGSSVGIVVILMLLALILKCKASTTTSTNNWGGD</sequence>
<feature type="transmembrane region" description="Helical" evidence="1">
    <location>
        <begin position="107"/>
        <end position="125"/>
    </location>
</feature>
<reference evidence="2 3" key="1">
    <citation type="journal article" date="2018" name="Proc. Natl. Acad. Sci. U.S.A.">
        <title>Draft genome sequence of Camellia sinensis var. sinensis provides insights into the evolution of the tea genome and tea quality.</title>
        <authorList>
            <person name="Wei C."/>
            <person name="Yang H."/>
            <person name="Wang S."/>
            <person name="Zhao J."/>
            <person name="Liu C."/>
            <person name="Gao L."/>
            <person name="Xia E."/>
            <person name="Lu Y."/>
            <person name="Tai Y."/>
            <person name="She G."/>
            <person name="Sun J."/>
            <person name="Cao H."/>
            <person name="Tong W."/>
            <person name="Gao Q."/>
            <person name="Li Y."/>
            <person name="Deng W."/>
            <person name="Jiang X."/>
            <person name="Wang W."/>
            <person name="Chen Q."/>
            <person name="Zhang S."/>
            <person name="Li H."/>
            <person name="Wu J."/>
            <person name="Wang P."/>
            <person name="Li P."/>
            <person name="Shi C."/>
            <person name="Zheng F."/>
            <person name="Jian J."/>
            <person name="Huang B."/>
            <person name="Shan D."/>
            <person name="Shi M."/>
            <person name="Fang C."/>
            <person name="Yue Y."/>
            <person name="Li F."/>
            <person name="Li D."/>
            <person name="Wei S."/>
            <person name="Han B."/>
            <person name="Jiang C."/>
            <person name="Yin Y."/>
            <person name="Xia T."/>
            <person name="Zhang Z."/>
            <person name="Bennetzen J.L."/>
            <person name="Zhao S."/>
            <person name="Wan X."/>
        </authorList>
    </citation>
    <scope>NUCLEOTIDE SEQUENCE [LARGE SCALE GENOMIC DNA]</scope>
    <source>
        <strain evidence="3">cv. Shuchazao</strain>
        <tissue evidence="2">Leaf</tissue>
    </source>
</reference>
<feature type="transmembrane region" description="Helical" evidence="1">
    <location>
        <begin position="137"/>
        <end position="158"/>
    </location>
</feature>
<dbReference type="PANTHER" id="PTHR35758:SF2">
    <property type="entry name" value="TRANSMEMBRANE PROTEIN"/>
    <property type="match status" value="1"/>
</dbReference>
<keyword evidence="1" id="KW-0812">Transmembrane</keyword>
<organism evidence="2 3">
    <name type="scientific">Camellia sinensis var. sinensis</name>
    <name type="common">China tea</name>
    <dbReference type="NCBI Taxonomy" id="542762"/>
    <lineage>
        <taxon>Eukaryota</taxon>
        <taxon>Viridiplantae</taxon>
        <taxon>Streptophyta</taxon>
        <taxon>Embryophyta</taxon>
        <taxon>Tracheophyta</taxon>
        <taxon>Spermatophyta</taxon>
        <taxon>Magnoliopsida</taxon>
        <taxon>eudicotyledons</taxon>
        <taxon>Gunneridae</taxon>
        <taxon>Pentapetalae</taxon>
        <taxon>asterids</taxon>
        <taxon>Ericales</taxon>
        <taxon>Theaceae</taxon>
        <taxon>Camellia</taxon>
    </lineage>
</organism>
<evidence type="ECO:0000256" key="1">
    <source>
        <dbReference type="SAM" id="Phobius"/>
    </source>
</evidence>
<keyword evidence="3" id="KW-1185">Reference proteome</keyword>
<proteinExistence type="predicted"/>
<comment type="caution">
    <text evidence="2">The sequence shown here is derived from an EMBL/GenBank/DDBJ whole genome shotgun (WGS) entry which is preliminary data.</text>
</comment>
<keyword evidence="1" id="KW-1133">Transmembrane helix</keyword>
<evidence type="ECO:0000313" key="2">
    <source>
        <dbReference type="EMBL" id="THG20358.1"/>
    </source>
</evidence>
<feature type="transmembrane region" description="Helical" evidence="1">
    <location>
        <begin position="67"/>
        <end position="87"/>
    </location>
</feature>
<accession>A0A4S4ETW9</accession>
<evidence type="ECO:0000313" key="3">
    <source>
        <dbReference type="Proteomes" id="UP000306102"/>
    </source>
</evidence>
<dbReference type="EMBL" id="SDRB02001983">
    <property type="protein sequence ID" value="THG20358.1"/>
    <property type="molecule type" value="Genomic_DNA"/>
</dbReference>
<protein>
    <submittedName>
        <fullName evidence="2">Uncharacterized protein</fullName>
    </submittedName>
</protein>
<dbReference type="PANTHER" id="PTHR35758">
    <property type="entry name" value="TRANSMEMBRANE PROTEIN"/>
    <property type="match status" value="1"/>
</dbReference>
<name>A0A4S4ETW9_CAMSN</name>
<gene>
    <name evidence="2" type="ORF">TEA_026656</name>
</gene>
<dbReference type="STRING" id="542762.A0A4S4ETW9"/>
<dbReference type="Proteomes" id="UP000306102">
    <property type="component" value="Unassembled WGS sequence"/>
</dbReference>
<dbReference type="AlphaFoldDB" id="A0A4S4ETW9"/>